<dbReference type="EMBL" id="JRHH01000003">
    <property type="protein sequence ID" value="KGD67888.1"/>
    <property type="molecule type" value="Genomic_DNA"/>
</dbReference>
<dbReference type="SMART" id="SM00060">
    <property type="entry name" value="FN3"/>
    <property type="match status" value="2"/>
</dbReference>
<keyword evidence="3" id="KW-1015">Disulfide bond</keyword>
<dbReference type="PANTHER" id="PTHR46708:SF2">
    <property type="entry name" value="FIBRONECTIN TYPE-III DOMAIN-CONTAINING PROTEIN"/>
    <property type="match status" value="1"/>
</dbReference>
<dbReference type="OrthoDB" id="1110367at2"/>
<feature type="domain" description="Fibronectin type-III" evidence="5">
    <location>
        <begin position="435"/>
        <end position="526"/>
    </location>
</feature>
<keyword evidence="7" id="KW-1185">Reference proteome</keyword>
<dbReference type="eggNOG" id="COG4935">
    <property type="taxonomic scope" value="Bacteria"/>
</dbReference>
<dbReference type="NCBIfam" id="NF038128">
    <property type="entry name" value="choice_anch_J"/>
    <property type="match status" value="1"/>
</dbReference>
<protein>
    <recommendedName>
        <fullName evidence="5">Fibronectin type-III domain-containing protein</fullName>
    </recommendedName>
</protein>
<evidence type="ECO:0000256" key="1">
    <source>
        <dbReference type="ARBA" id="ARBA00022729"/>
    </source>
</evidence>
<dbReference type="eggNOG" id="COG4886">
    <property type="taxonomic scope" value="Bacteria"/>
</dbReference>
<dbReference type="Gene3D" id="2.60.120.200">
    <property type="match status" value="1"/>
</dbReference>
<dbReference type="AlphaFoldDB" id="A0A095TZQ6"/>
<dbReference type="eggNOG" id="COG3291">
    <property type="taxonomic scope" value="Bacteria"/>
</dbReference>
<dbReference type="Pfam" id="PF24595">
    <property type="entry name" value="DUF7619"/>
    <property type="match status" value="1"/>
</dbReference>
<dbReference type="InterPro" id="IPR035914">
    <property type="entry name" value="Sperma_CUB_dom_sf"/>
</dbReference>
<evidence type="ECO:0000256" key="4">
    <source>
        <dbReference type="SAM" id="SignalP"/>
    </source>
</evidence>
<dbReference type="CDD" id="cd00063">
    <property type="entry name" value="FN3"/>
    <property type="match status" value="2"/>
</dbReference>
<dbReference type="InterPro" id="IPR050991">
    <property type="entry name" value="ECM_Regulatory_Proteins"/>
</dbReference>
<evidence type="ECO:0000313" key="6">
    <source>
        <dbReference type="EMBL" id="KGD67888.1"/>
    </source>
</evidence>
<gene>
    <name evidence="6" type="ORF">LG45_06155</name>
</gene>
<dbReference type="InterPro" id="IPR036116">
    <property type="entry name" value="FN3_sf"/>
</dbReference>
<feature type="domain" description="Fibronectin type-III" evidence="5">
    <location>
        <begin position="212"/>
        <end position="307"/>
    </location>
</feature>
<name>A0A095TZQ6_9FLAO</name>
<organism evidence="6 7">
    <name type="scientific">Flavobacterium aquatile LMG 4008 = ATCC 11947</name>
    <dbReference type="NCBI Taxonomy" id="1453498"/>
    <lineage>
        <taxon>Bacteria</taxon>
        <taxon>Pseudomonadati</taxon>
        <taxon>Bacteroidota</taxon>
        <taxon>Flavobacteriia</taxon>
        <taxon>Flavobacteriales</taxon>
        <taxon>Flavobacteriaceae</taxon>
        <taxon>Flavobacterium</taxon>
    </lineage>
</organism>
<dbReference type="SUPFAM" id="SSF49854">
    <property type="entry name" value="Spermadhesin, CUB domain"/>
    <property type="match status" value="1"/>
</dbReference>
<dbReference type="NCBIfam" id="TIGR04183">
    <property type="entry name" value="Por_Secre_tail"/>
    <property type="match status" value="1"/>
</dbReference>
<dbReference type="PROSITE" id="PS50853">
    <property type="entry name" value="FN3"/>
    <property type="match status" value="2"/>
</dbReference>
<dbReference type="InterPro" id="IPR055353">
    <property type="entry name" value="DUF7619"/>
</dbReference>
<dbReference type="InterPro" id="IPR013783">
    <property type="entry name" value="Ig-like_fold"/>
</dbReference>
<keyword evidence="2" id="KW-0677">Repeat</keyword>
<dbReference type="RefSeq" id="WP_035125454.1">
    <property type="nucleotide sequence ID" value="NZ_JRHH01000003.1"/>
</dbReference>
<dbReference type="Proteomes" id="UP000029554">
    <property type="component" value="Unassembled WGS sequence"/>
</dbReference>
<dbReference type="InterPro" id="IPR000859">
    <property type="entry name" value="CUB_dom"/>
</dbReference>
<comment type="caution">
    <text evidence="6">The sequence shown here is derived from an EMBL/GenBank/DDBJ whole genome shotgun (WGS) entry which is preliminary data.</text>
</comment>
<dbReference type="InterPro" id="IPR026444">
    <property type="entry name" value="Secre_tail"/>
</dbReference>
<dbReference type="Pfam" id="PF00041">
    <property type="entry name" value="fn3"/>
    <property type="match status" value="2"/>
</dbReference>
<evidence type="ECO:0000256" key="3">
    <source>
        <dbReference type="ARBA" id="ARBA00023157"/>
    </source>
</evidence>
<evidence type="ECO:0000259" key="5">
    <source>
        <dbReference type="PROSITE" id="PS50853"/>
    </source>
</evidence>
<dbReference type="SUPFAM" id="SSF49265">
    <property type="entry name" value="Fibronectin type III"/>
    <property type="match status" value="1"/>
</dbReference>
<dbReference type="Gene3D" id="2.60.40.10">
    <property type="entry name" value="Immunoglobulins"/>
    <property type="match status" value="2"/>
</dbReference>
<accession>A0A095TZQ6</accession>
<sequence>MKKQLLFSFFTLFLLSFIGNSQTTFFEGFENTTGPSAAPSTTWTLGSGNWHVFQNSVGLTERWKINSGIATPPLVRTGENAAYINREEIGTGNTSEDYLATPLIPFAPNQILRFYNRTFTNGNQGTIYQIKISTAISSPTDPTSYVTIAEFTEEQLSTVFNIYTEKVIEIPSFYIGQQGYIAFVKKQTQPDDAISGDRWLIDDVSLEITCPTPSSLNISNVTFTSVDLSWNENGTATSWDILALPCGSAAPTSTITGWVLAPTNPFTLTGLSPGTCYTFYIRSVCTLDDFSLWSSSINVTTTFLPPSCGGNYLDSGQASANYSNNENSNITICPTTPGDVVSVTFTSFDIESNNDALYVFNGSTVAGLQISSTNGGGNVPGGLAGGYWGTTIPGPFTSSTPDGCLTFRFRSNATITNSGWIANVTCGPPPCTIETPTNVTVSNVNPTSINVSWDEYIYSGYQILTLPHNSPEPTESSTGFINANYTPFVVSGLSPNTCYDIYIRSYCDTNEFSPWSEVSSICTFDCSYFATCTYSIIATAFLDSNGNGIKEATETNFNLGNFNYTVNGSTPLYSSSSDGVITIPVLNSSNIYNVNFSIQNIFSPYYTCTTSYNNVTVDTVSGTTNLYFPVSNIASYTDVSEYISAESPRPGFSRNVYINYFNYSQVTIPTGTITFTKNNLETINSISQSGTVSTANGFTYNYTNLAPQEMRMIAINLQTPTIPTVNLGDLLTVSSSITPISNDIYPENNSYTLTQTVIGSYDPNEVYESHGPEIPINNFTSNDYLNYTITFENTGTANAEFIRIENLLSNKLNPSTIEMIGSSHNYDLKRENNKLTWFFYDIDLPPTSQNSTLSHGFVSYRIKPNPGYAIGDIIPNTASIFFDYNPPIITNTFNTEFVAPLNNLDFNSGNFIVYPNPANGLIQISLKNNSETIQNVTIFDVLGKIVKKVEAVNSNQTNINVSLLSSGVYMVEVITENNLKQVKKLVIK</sequence>
<evidence type="ECO:0000256" key="2">
    <source>
        <dbReference type="ARBA" id="ARBA00022737"/>
    </source>
</evidence>
<dbReference type="STRING" id="1453498.LG45_06155"/>
<dbReference type="PANTHER" id="PTHR46708">
    <property type="entry name" value="TENASCIN"/>
    <property type="match status" value="1"/>
</dbReference>
<feature type="chain" id="PRO_5001918904" description="Fibronectin type-III domain-containing protein" evidence="4">
    <location>
        <begin position="22"/>
        <end position="988"/>
    </location>
</feature>
<dbReference type="Gene3D" id="2.60.120.290">
    <property type="entry name" value="Spermadhesin, CUB domain"/>
    <property type="match status" value="1"/>
</dbReference>
<feature type="signal peptide" evidence="4">
    <location>
        <begin position="1"/>
        <end position="21"/>
    </location>
</feature>
<reference evidence="6 7" key="1">
    <citation type="submission" date="2014-09" db="EMBL/GenBank/DDBJ databases">
        <title>Whole Genome Shotgun of Flavobacterium aquatile LMG 4008.</title>
        <authorList>
            <person name="Gale A.N."/>
            <person name="Pipes S.E."/>
            <person name="Newman J.D."/>
        </authorList>
    </citation>
    <scope>NUCLEOTIDE SEQUENCE [LARGE SCALE GENOMIC DNA]</scope>
    <source>
        <strain evidence="6 7">LMG 4008</strain>
    </source>
</reference>
<proteinExistence type="predicted"/>
<dbReference type="CDD" id="cd00041">
    <property type="entry name" value="CUB"/>
    <property type="match status" value="1"/>
</dbReference>
<evidence type="ECO:0000313" key="7">
    <source>
        <dbReference type="Proteomes" id="UP000029554"/>
    </source>
</evidence>
<keyword evidence="1 4" id="KW-0732">Signal</keyword>
<dbReference type="InterPro" id="IPR003961">
    <property type="entry name" value="FN3_dom"/>
</dbReference>
<dbReference type="Pfam" id="PF18962">
    <property type="entry name" value="Por_Secre_tail"/>
    <property type="match status" value="1"/>
</dbReference>